<gene>
    <name evidence="2" type="ORF">N782_11040</name>
</gene>
<dbReference type="OrthoDB" id="9812065at2"/>
<keyword evidence="3" id="KW-1185">Reference proteome</keyword>
<organism evidence="2 3">
    <name type="scientific">Pontibacillus yanchengensis Y32</name>
    <dbReference type="NCBI Taxonomy" id="1385514"/>
    <lineage>
        <taxon>Bacteria</taxon>
        <taxon>Bacillati</taxon>
        <taxon>Bacillota</taxon>
        <taxon>Bacilli</taxon>
        <taxon>Bacillales</taxon>
        <taxon>Bacillaceae</taxon>
        <taxon>Pontibacillus</taxon>
    </lineage>
</organism>
<protein>
    <submittedName>
        <fullName evidence="2">Polysaccharide deacetylase</fullName>
    </submittedName>
</protein>
<reference evidence="2 3" key="1">
    <citation type="journal article" date="2015" name="Stand. Genomic Sci.">
        <title>High quality draft genome sequence of the moderately halophilic bacterium Pontibacillus yanchengensis Y32(T) and comparison among Pontibacillus genomes.</title>
        <authorList>
            <person name="Huang J."/>
            <person name="Qiao Z.X."/>
            <person name="Tang J.W."/>
            <person name="Wang G."/>
        </authorList>
    </citation>
    <scope>NUCLEOTIDE SEQUENCE [LARGE SCALE GENOMIC DNA]</scope>
    <source>
        <strain evidence="2 3">Y32</strain>
    </source>
</reference>
<dbReference type="GO" id="GO:0005975">
    <property type="term" value="P:carbohydrate metabolic process"/>
    <property type="evidence" value="ECO:0007669"/>
    <property type="project" value="InterPro"/>
</dbReference>
<sequence>MIKKLLIAAIIILVLILLLFGTYKLSKSRTFQLFGDLTHRVETDEKLVALTFDDGPTENIQDVLPLLEKYNAKTTFFVNGKALEENPELGKEIVAAGHDLGNHTYSHEQMVLKSPSFIKKEVESTTKLIRNTGYEGEIDFRPPFGKKLFGLPFYLNKIGMETIMWDVEPDTYASTSNDKIQYVIEHVQPGSIILFHPMYDDSEKVVETLKGILRHLTEEGYEVVTVNTLQQ</sequence>
<dbReference type="PANTHER" id="PTHR10587:SF125">
    <property type="entry name" value="POLYSACCHARIDE DEACETYLASE YHEN-RELATED"/>
    <property type="match status" value="1"/>
</dbReference>
<evidence type="ECO:0000313" key="2">
    <source>
        <dbReference type="EMBL" id="KGP72685.1"/>
    </source>
</evidence>
<dbReference type="Pfam" id="PF01522">
    <property type="entry name" value="Polysacc_deac_1"/>
    <property type="match status" value="1"/>
</dbReference>
<dbReference type="Proteomes" id="UP000030147">
    <property type="component" value="Unassembled WGS sequence"/>
</dbReference>
<dbReference type="AlphaFoldDB" id="A0A0A2TTT6"/>
<dbReference type="InterPro" id="IPR050248">
    <property type="entry name" value="Polysacc_deacetylase_ArnD"/>
</dbReference>
<proteinExistence type="predicted"/>
<evidence type="ECO:0000259" key="1">
    <source>
        <dbReference type="PROSITE" id="PS51677"/>
    </source>
</evidence>
<dbReference type="InterPro" id="IPR011330">
    <property type="entry name" value="Glyco_hydro/deAcase_b/a-brl"/>
</dbReference>
<feature type="domain" description="NodB homology" evidence="1">
    <location>
        <begin position="46"/>
        <end position="224"/>
    </location>
</feature>
<dbReference type="RefSeq" id="WP_036819322.1">
    <property type="nucleotide sequence ID" value="NZ_AVBF01000025.1"/>
</dbReference>
<dbReference type="EMBL" id="AVBF01000025">
    <property type="protein sequence ID" value="KGP72685.1"/>
    <property type="molecule type" value="Genomic_DNA"/>
</dbReference>
<accession>A0A0A2TTT6</accession>
<dbReference type="GO" id="GO:0016810">
    <property type="term" value="F:hydrolase activity, acting on carbon-nitrogen (but not peptide) bonds"/>
    <property type="evidence" value="ECO:0007669"/>
    <property type="project" value="InterPro"/>
</dbReference>
<name>A0A0A2TTT6_9BACI</name>
<dbReference type="Gene3D" id="3.20.20.370">
    <property type="entry name" value="Glycoside hydrolase/deacetylase"/>
    <property type="match status" value="1"/>
</dbReference>
<evidence type="ECO:0000313" key="3">
    <source>
        <dbReference type="Proteomes" id="UP000030147"/>
    </source>
</evidence>
<dbReference type="SUPFAM" id="SSF88713">
    <property type="entry name" value="Glycoside hydrolase/deacetylase"/>
    <property type="match status" value="1"/>
</dbReference>
<dbReference type="InterPro" id="IPR002509">
    <property type="entry name" value="NODB_dom"/>
</dbReference>
<dbReference type="PROSITE" id="PS51677">
    <property type="entry name" value="NODB"/>
    <property type="match status" value="1"/>
</dbReference>
<comment type="caution">
    <text evidence="2">The sequence shown here is derived from an EMBL/GenBank/DDBJ whole genome shotgun (WGS) entry which is preliminary data.</text>
</comment>
<dbReference type="PANTHER" id="PTHR10587">
    <property type="entry name" value="GLYCOSYL TRANSFERASE-RELATED"/>
    <property type="match status" value="1"/>
</dbReference>
<dbReference type="eggNOG" id="COG0726">
    <property type="taxonomic scope" value="Bacteria"/>
</dbReference>